<dbReference type="Proteomes" id="UP000008983">
    <property type="component" value="Unassembled WGS sequence"/>
</dbReference>
<sequence length="84" mass="9730">MFNIVSFSDDDILRWVNTDGSSHILPTIKIQVRGVGIFSLRTLQVSQFAKSYYRYHNLLSMPLENQGGNESTGFYWEKIIIEDQ</sequence>
<accession>G0R6M1</accession>
<name>G0R6M1_ICHMU</name>
<keyword evidence="2" id="KW-1185">Reference proteome</keyword>
<dbReference type="GeneID" id="14902934"/>
<dbReference type="RefSeq" id="XP_004023770.1">
    <property type="nucleotide sequence ID" value="XM_004023721.1"/>
</dbReference>
<dbReference type="InParanoid" id="G0R6M1"/>
<dbReference type="STRING" id="857967.G0R6M1"/>
<dbReference type="Gene3D" id="3.90.132.10">
    <property type="entry name" value="Leishmanolysin , domain 2"/>
    <property type="match status" value="1"/>
</dbReference>
<proteinExistence type="predicted"/>
<gene>
    <name evidence="1" type="ORF">IMG5_205990</name>
</gene>
<reference evidence="1 2" key="1">
    <citation type="submission" date="2011-07" db="EMBL/GenBank/DDBJ databases">
        <authorList>
            <person name="Coyne R."/>
            <person name="Brami D."/>
            <person name="Johnson J."/>
            <person name="Hostetler J."/>
            <person name="Hannick L."/>
            <person name="Clark T."/>
            <person name="Cassidy-Hanley D."/>
            <person name="Inman J."/>
        </authorList>
    </citation>
    <scope>NUCLEOTIDE SEQUENCE [LARGE SCALE GENOMIC DNA]</scope>
    <source>
        <strain evidence="1 2">G5</strain>
    </source>
</reference>
<dbReference type="EMBL" id="GL984406">
    <property type="protein sequence ID" value="EGR26886.1"/>
    <property type="molecule type" value="Genomic_DNA"/>
</dbReference>
<organism evidence="1 2">
    <name type="scientific">Ichthyophthirius multifiliis</name>
    <name type="common">White spot disease agent</name>
    <name type="synonym">Ich</name>
    <dbReference type="NCBI Taxonomy" id="5932"/>
    <lineage>
        <taxon>Eukaryota</taxon>
        <taxon>Sar</taxon>
        <taxon>Alveolata</taxon>
        <taxon>Ciliophora</taxon>
        <taxon>Intramacronucleata</taxon>
        <taxon>Oligohymenophorea</taxon>
        <taxon>Hymenostomatida</taxon>
        <taxon>Ophryoglenina</taxon>
        <taxon>Ichthyophthirius</taxon>
    </lineage>
</organism>
<evidence type="ECO:0000313" key="1">
    <source>
        <dbReference type="EMBL" id="EGR26886.1"/>
    </source>
</evidence>
<dbReference type="AlphaFoldDB" id="G0R6M1"/>
<protein>
    <submittedName>
        <fullName evidence="1">Leishmanolysin family protein, putative</fullName>
    </submittedName>
</protein>
<evidence type="ECO:0000313" key="2">
    <source>
        <dbReference type="Proteomes" id="UP000008983"/>
    </source>
</evidence>